<proteinExistence type="predicted"/>
<dbReference type="EMBL" id="ABCS01000018">
    <property type="protein sequence ID" value="EDM79592.1"/>
    <property type="molecule type" value="Genomic_DNA"/>
</dbReference>
<comment type="caution">
    <text evidence="1">The sequence shown here is derived from an EMBL/GenBank/DDBJ whole genome shotgun (WGS) entry which is preliminary data.</text>
</comment>
<protein>
    <submittedName>
        <fullName evidence="1">Uncharacterized protein</fullName>
    </submittedName>
</protein>
<sequence length="46" mass="5284">MLKHYRGLLSVDDVPGKYTLRAMEIAINNSLANRVRFHELRKASKA</sequence>
<organism evidence="1 2">
    <name type="scientific">Plesiocystis pacifica SIR-1</name>
    <dbReference type="NCBI Taxonomy" id="391625"/>
    <lineage>
        <taxon>Bacteria</taxon>
        <taxon>Pseudomonadati</taxon>
        <taxon>Myxococcota</taxon>
        <taxon>Polyangia</taxon>
        <taxon>Nannocystales</taxon>
        <taxon>Nannocystaceae</taxon>
        <taxon>Plesiocystis</taxon>
    </lineage>
</organism>
<gene>
    <name evidence="1" type="ORF">PPSIR1_21229</name>
</gene>
<name>A6G3I5_9BACT</name>
<dbReference type="RefSeq" id="WP_006971284.1">
    <property type="nucleotide sequence ID" value="NZ_ABCS01000018.1"/>
</dbReference>
<reference evidence="1 2" key="1">
    <citation type="submission" date="2007-06" db="EMBL/GenBank/DDBJ databases">
        <authorList>
            <person name="Shimkets L."/>
            <person name="Ferriera S."/>
            <person name="Johnson J."/>
            <person name="Kravitz S."/>
            <person name="Beeson K."/>
            <person name="Sutton G."/>
            <person name="Rogers Y.-H."/>
            <person name="Friedman R."/>
            <person name="Frazier M."/>
            <person name="Venter J.C."/>
        </authorList>
    </citation>
    <scope>NUCLEOTIDE SEQUENCE [LARGE SCALE GENOMIC DNA]</scope>
    <source>
        <strain evidence="1 2">SIR-1</strain>
    </source>
</reference>
<dbReference type="STRING" id="391625.PPSIR1_21229"/>
<evidence type="ECO:0000313" key="1">
    <source>
        <dbReference type="EMBL" id="EDM79592.1"/>
    </source>
</evidence>
<dbReference type="AlphaFoldDB" id="A6G3I5"/>
<dbReference type="Proteomes" id="UP000005801">
    <property type="component" value="Unassembled WGS sequence"/>
</dbReference>
<evidence type="ECO:0000313" key="2">
    <source>
        <dbReference type="Proteomes" id="UP000005801"/>
    </source>
</evidence>
<accession>A6G3I5</accession>
<keyword evidence="2" id="KW-1185">Reference proteome</keyword>